<dbReference type="InterPro" id="IPR019618">
    <property type="entry name" value="Spore_germination_GerPA"/>
</dbReference>
<dbReference type="Proteomes" id="UP001213979">
    <property type="component" value="Unassembled WGS sequence"/>
</dbReference>
<dbReference type="EMBL" id="JAQOTG010000031">
    <property type="protein sequence ID" value="MDE8565664.1"/>
    <property type="molecule type" value="Genomic_DNA"/>
</dbReference>
<dbReference type="EMBL" id="JARTLI010000012">
    <property type="protein sequence ID" value="MED5051817.1"/>
    <property type="molecule type" value="Genomic_DNA"/>
</dbReference>
<gene>
    <name evidence="2" type="ORF">P9850_08100</name>
    <name evidence="1" type="ORF">PNH38_17640</name>
</gene>
<protein>
    <submittedName>
        <fullName evidence="2">Spore germination protein</fullName>
    </submittedName>
</protein>
<proteinExistence type="predicted"/>
<dbReference type="PANTHER" id="PTHR37808">
    <property type="entry name" value="SPORE GERMINATION PROTEIN-LIKE PROTEIN YDZR-RELATED"/>
    <property type="match status" value="1"/>
</dbReference>
<evidence type="ECO:0000313" key="3">
    <source>
        <dbReference type="Proteomes" id="UP001213979"/>
    </source>
</evidence>
<dbReference type="Proteomes" id="UP001339962">
    <property type="component" value="Unassembled WGS sequence"/>
</dbReference>
<evidence type="ECO:0000313" key="1">
    <source>
        <dbReference type="EMBL" id="MDE8565664.1"/>
    </source>
</evidence>
<accession>A0ABD5IU25</accession>
<evidence type="ECO:0000313" key="2">
    <source>
        <dbReference type="EMBL" id="MED5051817.1"/>
    </source>
</evidence>
<reference evidence="1 3" key="1">
    <citation type="submission" date="2023-01" db="EMBL/GenBank/DDBJ databases">
        <title>Genome-based reclassification of Anoxybacillus geothermalis as a later heterotypic synonym of Anoxybacillus rupiensis.</title>
        <authorList>
            <person name="Inan Bektas K."/>
            <person name="Canakci S."/>
            <person name="Belduz A.A."/>
            <person name="Guler H.H."/>
        </authorList>
    </citation>
    <scope>NUCLEOTIDE SEQUENCE [LARGE SCALE GENOMIC DNA]</scope>
    <source>
        <strain evidence="1 3">DSM 17127</strain>
    </source>
</reference>
<dbReference type="PANTHER" id="PTHR37808:SF3">
    <property type="entry name" value="SPORE GERMINATION PROTEIN GERPA-RELATED"/>
    <property type="match status" value="1"/>
</dbReference>
<keyword evidence="3" id="KW-1185">Reference proteome</keyword>
<sequence length="74" mass="7378">MPALILGGIMVTSISGNGTVNLGDVLQIAPKSTAKAFSGGGGDNVGNFIQTNVLFSATNTLDPSLKDASNIGNN</sequence>
<evidence type="ECO:0000313" key="4">
    <source>
        <dbReference type="Proteomes" id="UP001339962"/>
    </source>
</evidence>
<dbReference type="RefSeq" id="WP_159719401.1">
    <property type="nucleotide sequence ID" value="NZ_JAGUQN010000002.1"/>
</dbReference>
<dbReference type="AlphaFoldDB" id="A0ABD5IU25"/>
<dbReference type="Pfam" id="PF10676">
    <property type="entry name" value="gerPA"/>
    <property type="match status" value="1"/>
</dbReference>
<comment type="caution">
    <text evidence="2">The sequence shown here is derived from an EMBL/GenBank/DDBJ whole genome shotgun (WGS) entry which is preliminary data.</text>
</comment>
<name>A0ABD5IU25_9BACL</name>
<organism evidence="2 4">
    <name type="scientific">Anoxybacteroides rupiense</name>
    <dbReference type="NCBI Taxonomy" id="311460"/>
    <lineage>
        <taxon>Bacteria</taxon>
        <taxon>Bacillati</taxon>
        <taxon>Bacillota</taxon>
        <taxon>Bacilli</taxon>
        <taxon>Bacillales</taxon>
        <taxon>Anoxybacillaceae</taxon>
        <taxon>Anoxybacteroides</taxon>
    </lineage>
</organism>
<reference evidence="2 4" key="2">
    <citation type="submission" date="2023-03" db="EMBL/GenBank/DDBJ databases">
        <title>Bacillus Genome Sequencing.</title>
        <authorList>
            <person name="Dunlap C."/>
        </authorList>
    </citation>
    <scope>NUCLEOTIDE SEQUENCE [LARGE SCALE GENOMIC DNA]</scope>
    <source>
        <strain evidence="2 4">NRS-38</strain>
    </source>
</reference>